<comment type="caution">
    <text evidence="1">The sequence shown here is derived from an EMBL/GenBank/DDBJ whole genome shotgun (WGS) entry which is preliminary data.</text>
</comment>
<reference evidence="1" key="1">
    <citation type="journal article" date="2015" name="Nature">
        <title>Complex archaea that bridge the gap between prokaryotes and eukaryotes.</title>
        <authorList>
            <person name="Spang A."/>
            <person name="Saw J.H."/>
            <person name="Jorgensen S.L."/>
            <person name="Zaremba-Niedzwiedzka K."/>
            <person name="Martijn J."/>
            <person name="Lind A.E."/>
            <person name="van Eijk R."/>
            <person name="Schleper C."/>
            <person name="Guy L."/>
            <person name="Ettema T.J."/>
        </authorList>
    </citation>
    <scope>NUCLEOTIDE SEQUENCE</scope>
</reference>
<proteinExistence type="predicted"/>
<protein>
    <submittedName>
        <fullName evidence="1">Uncharacterized protein</fullName>
    </submittedName>
</protein>
<gene>
    <name evidence="1" type="ORF">LCGC14_2193190</name>
</gene>
<accession>A0A0F9GEN0</accession>
<dbReference type="EMBL" id="LAZR01028756">
    <property type="protein sequence ID" value="KKL61647.1"/>
    <property type="molecule type" value="Genomic_DNA"/>
</dbReference>
<sequence>MKKIEEYRQEVRDDFGQDIDEIVLVDALAICRQMRDREKEHWVCIFCDEGVVSYHHVTNTRLKYICNNCDAEFTGRTY</sequence>
<name>A0A0F9GEN0_9ZZZZ</name>
<dbReference type="AlphaFoldDB" id="A0A0F9GEN0"/>
<evidence type="ECO:0000313" key="1">
    <source>
        <dbReference type="EMBL" id="KKL61647.1"/>
    </source>
</evidence>
<organism evidence="1">
    <name type="scientific">marine sediment metagenome</name>
    <dbReference type="NCBI Taxonomy" id="412755"/>
    <lineage>
        <taxon>unclassified sequences</taxon>
        <taxon>metagenomes</taxon>
        <taxon>ecological metagenomes</taxon>
    </lineage>
</organism>